<dbReference type="EMBL" id="WTPW01000190">
    <property type="protein sequence ID" value="KAF0537301.1"/>
    <property type="molecule type" value="Genomic_DNA"/>
</dbReference>
<protein>
    <submittedName>
        <fullName evidence="1">S1 family peptidase</fullName>
    </submittedName>
</protein>
<evidence type="ECO:0000313" key="2">
    <source>
        <dbReference type="Proteomes" id="UP000439903"/>
    </source>
</evidence>
<name>A0A8H4EQS3_GIGMA</name>
<dbReference type="SUPFAM" id="SSF50494">
    <property type="entry name" value="Trypsin-like serine proteases"/>
    <property type="match status" value="1"/>
</dbReference>
<dbReference type="InterPro" id="IPR009003">
    <property type="entry name" value="Peptidase_S1_PA"/>
</dbReference>
<evidence type="ECO:0000313" key="1">
    <source>
        <dbReference type="EMBL" id="KAF0537301.1"/>
    </source>
</evidence>
<sequence>MNLEKRNKIDNRILAGDGLYYKFKNRSYSCSAGFWARSQPNMNYIATTGHCYVPGSGPFYLLPWNSTRVYLIGEMPIHYLEPIDFGLINIDIKKIQPIPSVRNTDSERYKELFIEDVILASNNGAHLCLSGLRSHVKCGYVAALNGFTSNGLYFRDNIFVVNLRNIAGDSGGPIFYYKNFTHVSLNGIVQGGLFDFNDNINGITGVITISSILNLFEDLEVVTTS</sequence>
<comment type="caution">
    <text evidence="1">The sequence shown here is derived from an EMBL/GenBank/DDBJ whole genome shotgun (WGS) entry which is preliminary data.</text>
</comment>
<reference evidence="1 2" key="1">
    <citation type="journal article" date="2019" name="Environ. Microbiol.">
        <title>At the nexus of three kingdoms: the genome of the mycorrhizal fungus Gigaspora margarita provides insights into plant, endobacterial and fungal interactions.</title>
        <authorList>
            <person name="Venice F."/>
            <person name="Ghignone S."/>
            <person name="Salvioli di Fossalunga A."/>
            <person name="Amselem J."/>
            <person name="Novero M."/>
            <person name="Xianan X."/>
            <person name="Sedzielewska Toro K."/>
            <person name="Morin E."/>
            <person name="Lipzen A."/>
            <person name="Grigoriev I.V."/>
            <person name="Henrissat B."/>
            <person name="Martin F.M."/>
            <person name="Bonfante P."/>
        </authorList>
    </citation>
    <scope>NUCLEOTIDE SEQUENCE [LARGE SCALE GENOMIC DNA]</scope>
    <source>
        <strain evidence="1 2">BEG34</strain>
    </source>
</reference>
<dbReference type="Gene3D" id="2.40.10.10">
    <property type="entry name" value="Trypsin-like serine proteases"/>
    <property type="match status" value="2"/>
</dbReference>
<dbReference type="Proteomes" id="UP000439903">
    <property type="component" value="Unassembled WGS sequence"/>
</dbReference>
<organism evidence="1 2">
    <name type="scientific">Gigaspora margarita</name>
    <dbReference type="NCBI Taxonomy" id="4874"/>
    <lineage>
        <taxon>Eukaryota</taxon>
        <taxon>Fungi</taxon>
        <taxon>Fungi incertae sedis</taxon>
        <taxon>Mucoromycota</taxon>
        <taxon>Glomeromycotina</taxon>
        <taxon>Glomeromycetes</taxon>
        <taxon>Diversisporales</taxon>
        <taxon>Gigasporaceae</taxon>
        <taxon>Gigaspora</taxon>
    </lineage>
</organism>
<dbReference type="OrthoDB" id="2457634at2759"/>
<accession>A0A8H4EQS3</accession>
<keyword evidence="2" id="KW-1185">Reference proteome</keyword>
<proteinExistence type="predicted"/>
<dbReference type="InterPro" id="IPR043504">
    <property type="entry name" value="Peptidase_S1_PA_chymotrypsin"/>
</dbReference>
<dbReference type="AlphaFoldDB" id="A0A8H4EQS3"/>
<gene>
    <name evidence="1" type="ORF">F8M41_008467</name>
</gene>